<comment type="similarity">
    <text evidence="3 12">Belongs to the class-V pyridoxal-phosphate-dependent aminotransferase family. SerC subfamily.</text>
</comment>
<comment type="caution">
    <text evidence="15">The sequence shown here is derived from an EMBL/GenBank/DDBJ whole genome shotgun (WGS) entry which is preliminary data.</text>
</comment>
<evidence type="ECO:0000313" key="16">
    <source>
        <dbReference type="Proteomes" id="UP000179076"/>
    </source>
</evidence>
<dbReference type="GO" id="GO:0006564">
    <property type="term" value="P:L-serine biosynthetic process"/>
    <property type="evidence" value="ECO:0007669"/>
    <property type="project" value="UniProtKB-UniRule"/>
</dbReference>
<feature type="binding site" evidence="12">
    <location>
        <position position="152"/>
    </location>
    <ligand>
        <name>pyridoxal 5'-phosphate</name>
        <dbReference type="ChEBI" id="CHEBI:597326"/>
    </ligand>
</feature>
<organism evidence="15 16">
    <name type="scientific">Candidatus Muproteobacteria bacterium RBG_16_60_9</name>
    <dbReference type="NCBI Taxonomy" id="1817755"/>
    <lineage>
        <taxon>Bacteria</taxon>
        <taxon>Pseudomonadati</taxon>
        <taxon>Pseudomonadota</taxon>
        <taxon>Candidatus Muproteobacteria</taxon>
    </lineage>
</organism>
<dbReference type="NCBIfam" id="NF003764">
    <property type="entry name" value="PRK05355.1"/>
    <property type="match status" value="1"/>
</dbReference>
<comment type="cofactor">
    <cofactor evidence="12">
        <name>pyridoxal 5'-phosphate</name>
        <dbReference type="ChEBI" id="CHEBI:597326"/>
    </cofactor>
    <text evidence="12">Binds 1 pyridoxal phosphate per subunit.</text>
</comment>
<evidence type="ECO:0000256" key="3">
    <source>
        <dbReference type="ARBA" id="ARBA00006904"/>
    </source>
</evidence>
<evidence type="ECO:0000256" key="4">
    <source>
        <dbReference type="ARBA" id="ARBA00022576"/>
    </source>
</evidence>
<dbReference type="InterPro" id="IPR022278">
    <property type="entry name" value="Pser_aminoTfrase"/>
</dbReference>
<comment type="pathway">
    <text evidence="2 12 13">Amino-acid biosynthesis; L-serine biosynthesis; L-serine from 3-phospho-D-glycerate: step 2/3.</text>
</comment>
<comment type="catalytic activity">
    <reaction evidence="11 12 13">
        <text>O-phospho-L-serine + 2-oxoglutarate = 3-phosphooxypyruvate + L-glutamate</text>
        <dbReference type="Rhea" id="RHEA:14329"/>
        <dbReference type="ChEBI" id="CHEBI:16810"/>
        <dbReference type="ChEBI" id="CHEBI:18110"/>
        <dbReference type="ChEBI" id="CHEBI:29985"/>
        <dbReference type="ChEBI" id="CHEBI:57524"/>
        <dbReference type="EC" id="2.6.1.52"/>
    </reaction>
</comment>
<proteinExistence type="inferred from homology"/>
<dbReference type="PANTHER" id="PTHR43247:SF1">
    <property type="entry name" value="PHOSPHOSERINE AMINOTRANSFERASE"/>
    <property type="match status" value="1"/>
</dbReference>
<dbReference type="Proteomes" id="UP000179076">
    <property type="component" value="Unassembled WGS sequence"/>
</dbReference>
<feature type="binding site" evidence="12">
    <location>
        <position position="42"/>
    </location>
    <ligand>
        <name>L-glutamate</name>
        <dbReference type="ChEBI" id="CHEBI:29985"/>
    </ligand>
</feature>
<keyword evidence="9 12" id="KW-0718">Serine biosynthesis</keyword>
<reference evidence="15 16" key="1">
    <citation type="journal article" date="2016" name="Nat. Commun.">
        <title>Thousands of microbial genomes shed light on interconnected biogeochemical processes in an aquifer system.</title>
        <authorList>
            <person name="Anantharaman K."/>
            <person name="Brown C.T."/>
            <person name="Hug L.A."/>
            <person name="Sharon I."/>
            <person name="Castelle C.J."/>
            <person name="Probst A.J."/>
            <person name="Thomas B.C."/>
            <person name="Singh A."/>
            <person name="Wilkins M.J."/>
            <person name="Karaoz U."/>
            <person name="Brodie E.L."/>
            <person name="Williams K.H."/>
            <person name="Hubbard S.S."/>
            <person name="Banfield J.F."/>
        </authorList>
    </citation>
    <scope>NUCLEOTIDE SEQUENCE [LARGE SCALE GENOMIC DNA]</scope>
</reference>
<dbReference type="HAMAP" id="MF_00160">
    <property type="entry name" value="SerC_aminotrans_5"/>
    <property type="match status" value="1"/>
</dbReference>
<evidence type="ECO:0000256" key="11">
    <source>
        <dbReference type="ARBA" id="ARBA00049007"/>
    </source>
</evidence>
<keyword evidence="7 12" id="KW-0663">Pyridoxal phosphate</keyword>
<dbReference type="UniPathway" id="UPA00244">
    <property type="reaction ID" value="UER00311"/>
</dbReference>
<dbReference type="InterPro" id="IPR015422">
    <property type="entry name" value="PyrdxlP-dep_Trfase_small"/>
</dbReference>
<gene>
    <name evidence="12" type="primary">serC</name>
    <name evidence="15" type="ORF">A2W18_09215</name>
</gene>
<evidence type="ECO:0000256" key="12">
    <source>
        <dbReference type="HAMAP-Rule" id="MF_00160"/>
    </source>
</evidence>
<evidence type="ECO:0000313" key="15">
    <source>
        <dbReference type="EMBL" id="OGI65757.1"/>
    </source>
</evidence>
<comment type="pathway">
    <text evidence="1 12">Cofactor biosynthesis; pyridoxine 5'-phosphate biosynthesis; pyridoxine 5'-phosphate from D-erythrose 4-phosphate: step 3/5.</text>
</comment>
<dbReference type="FunFam" id="3.40.640.10:FF:000010">
    <property type="entry name" value="Phosphoserine aminotransferase"/>
    <property type="match status" value="1"/>
</dbReference>
<comment type="subunit">
    <text evidence="12">Homodimer.</text>
</comment>
<accession>A0A1F6V7U1</accession>
<evidence type="ECO:0000256" key="7">
    <source>
        <dbReference type="ARBA" id="ARBA00022898"/>
    </source>
</evidence>
<evidence type="ECO:0000256" key="6">
    <source>
        <dbReference type="ARBA" id="ARBA00022679"/>
    </source>
</evidence>
<feature type="binding site" evidence="12">
    <location>
        <begin position="237"/>
        <end position="238"/>
    </location>
    <ligand>
        <name>pyridoxal 5'-phosphate</name>
        <dbReference type="ChEBI" id="CHEBI:597326"/>
    </ligand>
</feature>
<dbReference type="AlphaFoldDB" id="A0A1F6V7U1"/>
<feature type="modified residue" description="N6-(pyridoxal phosphate)lysine" evidence="12">
    <location>
        <position position="196"/>
    </location>
</feature>
<protein>
    <recommendedName>
        <fullName evidence="12">Phosphoserine aminotransferase</fullName>
        <ecNumber evidence="12">2.6.1.52</ecNumber>
    </recommendedName>
    <alternativeName>
        <fullName evidence="12">Phosphohydroxythreonine aminotransferase</fullName>
        <shortName evidence="12">PSAT</shortName>
    </alternativeName>
</protein>
<feature type="binding site" evidence="12">
    <location>
        <position position="195"/>
    </location>
    <ligand>
        <name>pyridoxal 5'-phosphate</name>
        <dbReference type="ChEBI" id="CHEBI:597326"/>
    </ligand>
</feature>
<evidence type="ECO:0000259" key="14">
    <source>
        <dbReference type="Pfam" id="PF00266"/>
    </source>
</evidence>
<comment type="subcellular location">
    <subcellularLocation>
        <location evidence="12">Cytoplasm</location>
    </subcellularLocation>
</comment>
<dbReference type="InterPro" id="IPR000192">
    <property type="entry name" value="Aminotrans_V_dom"/>
</dbReference>
<feature type="binding site" evidence="12">
    <location>
        <position position="102"/>
    </location>
    <ligand>
        <name>pyridoxal 5'-phosphate</name>
        <dbReference type="ChEBI" id="CHEBI:597326"/>
    </ligand>
</feature>
<evidence type="ECO:0000256" key="1">
    <source>
        <dbReference type="ARBA" id="ARBA00004915"/>
    </source>
</evidence>
<dbReference type="PROSITE" id="PS00595">
    <property type="entry name" value="AA_TRANSFER_CLASS_5"/>
    <property type="match status" value="1"/>
</dbReference>
<evidence type="ECO:0000256" key="2">
    <source>
        <dbReference type="ARBA" id="ARBA00005099"/>
    </source>
</evidence>
<dbReference type="Gene3D" id="3.40.640.10">
    <property type="entry name" value="Type I PLP-dependent aspartate aminotransferase-like (Major domain)"/>
    <property type="match status" value="1"/>
</dbReference>
<comment type="catalytic activity">
    <reaction evidence="10 12">
        <text>4-(phosphooxy)-L-threonine + 2-oxoglutarate = (R)-3-hydroxy-2-oxo-4-phosphooxybutanoate + L-glutamate</text>
        <dbReference type="Rhea" id="RHEA:16573"/>
        <dbReference type="ChEBI" id="CHEBI:16810"/>
        <dbReference type="ChEBI" id="CHEBI:29985"/>
        <dbReference type="ChEBI" id="CHEBI:58452"/>
        <dbReference type="ChEBI" id="CHEBI:58538"/>
        <dbReference type="EC" id="2.6.1.52"/>
    </reaction>
</comment>
<dbReference type="InterPro" id="IPR020578">
    <property type="entry name" value="Aminotrans_V_PyrdxlP_BS"/>
</dbReference>
<evidence type="ECO:0000256" key="5">
    <source>
        <dbReference type="ARBA" id="ARBA00022605"/>
    </source>
</evidence>
<evidence type="ECO:0000256" key="10">
    <source>
        <dbReference type="ARBA" id="ARBA00047630"/>
    </source>
</evidence>
<dbReference type="GO" id="GO:0005737">
    <property type="term" value="C:cytoplasm"/>
    <property type="evidence" value="ECO:0007669"/>
    <property type="project" value="UniProtKB-SubCell"/>
</dbReference>
<name>A0A1F6V7U1_9PROT</name>
<keyword evidence="5 12" id="KW-0028">Amino-acid biosynthesis</keyword>
<comment type="caution">
    <text evidence="12">Lacks conserved residue(s) required for the propagation of feature annotation.</text>
</comment>
<dbReference type="EC" id="2.6.1.52" evidence="12"/>
<feature type="binding site" evidence="12">
    <location>
        <position position="172"/>
    </location>
    <ligand>
        <name>pyridoxal 5'-phosphate</name>
        <dbReference type="ChEBI" id="CHEBI:597326"/>
    </ligand>
</feature>
<dbReference type="GO" id="GO:0004648">
    <property type="term" value="F:O-phospho-L-serine:2-oxoglutarate aminotransferase activity"/>
    <property type="evidence" value="ECO:0007669"/>
    <property type="project" value="UniProtKB-UniRule"/>
</dbReference>
<dbReference type="EMBL" id="MFSP01000102">
    <property type="protein sequence ID" value="OGI65757.1"/>
    <property type="molecule type" value="Genomic_DNA"/>
</dbReference>
<comment type="function">
    <text evidence="12">Catalyzes the reversible conversion of 3-phosphohydroxypyruvate to phosphoserine and of 3-hydroxy-2-oxo-4-phosphonooxybutanoate to phosphohydroxythreonine.</text>
</comment>
<dbReference type="InterPro" id="IPR015421">
    <property type="entry name" value="PyrdxlP-dep_Trfase_major"/>
</dbReference>
<sequence>MTRVYNFSAGPAVLPAEVLQQAQQELLDWHGSGMSVMEMSHRGKEFIAIAQKAEADLRELLNVPANFKVLFLQGGATLQFAMVPLNLLGGKRSADYINTGQWSKKAIGEAKKFGAVNIAASSESTGFASIPARDQWKLDLNAAYVHYTANETIGGVEFQSIPDVGDVPLVTDASSTLLSRPLDVSRFGLIYAGAQKNFGPSGLALAIIREDLLGRTAASAPSMLDYKVHADSESMYNTPPTYAWYIAGLVFEWLKKNGGLKAMAQTNERKAGKLYDYIDGSGFYKNPVAPADRSRMNVPFTLADSALDEEFLKGAKGVGLLQLKGHRSVGGMRASIYNAMPQAGIDTLIDYMKVFVSKKG</sequence>
<dbReference type="InterPro" id="IPR015424">
    <property type="entry name" value="PyrdxlP-dep_Trfase"/>
</dbReference>
<evidence type="ECO:0000256" key="13">
    <source>
        <dbReference type="RuleBase" id="RU004505"/>
    </source>
</evidence>
<keyword evidence="6 12" id="KW-0808">Transferase</keyword>
<dbReference type="Pfam" id="PF00266">
    <property type="entry name" value="Aminotran_5"/>
    <property type="match status" value="1"/>
</dbReference>
<dbReference type="SUPFAM" id="SSF53383">
    <property type="entry name" value="PLP-dependent transferases"/>
    <property type="match status" value="1"/>
</dbReference>
<dbReference type="PANTHER" id="PTHR43247">
    <property type="entry name" value="PHOSPHOSERINE AMINOTRANSFERASE"/>
    <property type="match status" value="1"/>
</dbReference>
<feature type="domain" description="Aminotransferase class V" evidence="14">
    <location>
        <begin position="4"/>
        <end position="348"/>
    </location>
</feature>
<dbReference type="GO" id="GO:0030170">
    <property type="term" value="F:pyridoxal phosphate binding"/>
    <property type="evidence" value="ECO:0007669"/>
    <property type="project" value="UniProtKB-UniRule"/>
</dbReference>
<dbReference type="FunFam" id="3.90.1150.10:FF:000006">
    <property type="entry name" value="Phosphoserine aminotransferase"/>
    <property type="match status" value="1"/>
</dbReference>
<feature type="binding site" evidence="12">
    <location>
        <begin position="76"/>
        <end position="77"/>
    </location>
    <ligand>
        <name>pyridoxal 5'-phosphate</name>
        <dbReference type="ChEBI" id="CHEBI:597326"/>
    </ligand>
</feature>
<keyword evidence="4 12" id="KW-0032">Aminotransferase</keyword>
<keyword evidence="12" id="KW-0963">Cytoplasm</keyword>
<dbReference type="UniPathway" id="UPA00135">
    <property type="reaction ID" value="UER00197"/>
</dbReference>
<evidence type="ECO:0000256" key="9">
    <source>
        <dbReference type="ARBA" id="ARBA00023299"/>
    </source>
</evidence>
<dbReference type="NCBIfam" id="TIGR01364">
    <property type="entry name" value="serC_1"/>
    <property type="match status" value="1"/>
</dbReference>
<keyword evidence="8 12" id="KW-0664">Pyridoxine biosynthesis</keyword>
<evidence type="ECO:0000256" key="8">
    <source>
        <dbReference type="ARBA" id="ARBA00023096"/>
    </source>
</evidence>
<dbReference type="PIRSF" id="PIRSF000525">
    <property type="entry name" value="SerC"/>
    <property type="match status" value="1"/>
</dbReference>
<dbReference type="GO" id="GO:0008615">
    <property type="term" value="P:pyridoxine biosynthetic process"/>
    <property type="evidence" value="ECO:0007669"/>
    <property type="project" value="UniProtKB-UniRule"/>
</dbReference>
<dbReference type="CDD" id="cd00611">
    <property type="entry name" value="PSAT_like"/>
    <property type="match status" value="1"/>
</dbReference>
<dbReference type="Gene3D" id="3.90.1150.10">
    <property type="entry name" value="Aspartate Aminotransferase, domain 1"/>
    <property type="match status" value="1"/>
</dbReference>